<comment type="similarity">
    <text evidence="7">Belongs to the glycosyl hydrolase 31 family.</text>
</comment>
<organism evidence="9 10">
    <name type="scientific">Rachicladosporium monterosium</name>
    <dbReference type="NCBI Taxonomy" id="1507873"/>
    <lineage>
        <taxon>Eukaryota</taxon>
        <taxon>Fungi</taxon>
        <taxon>Dikarya</taxon>
        <taxon>Ascomycota</taxon>
        <taxon>Pezizomycotina</taxon>
        <taxon>Dothideomycetes</taxon>
        <taxon>Dothideomycetidae</taxon>
        <taxon>Cladosporiales</taxon>
        <taxon>Cladosporiaceae</taxon>
        <taxon>Rachicladosporium</taxon>
    </lineage>
</organism>
<evidence type="ECO:0000313" key="10">
    <source>
        <dbReference type="Proteomes" id="UP001308179"/>
    </source>
</evidence>
<dbReference type="Proteomes" id="UP001308179">
    <property type="component" value="Unassembled WGS sequence"/>
</dbReference>
<comment type="caution">
    <text evidence="9">The sequence shown here is derived from an EMBL/GenBank/DDBJ whole genome shotgun (WGS) entry which is preliminary data.</text>
</comment>
<reference evidence="9 10" key="1">
    <citation type="submission" date="2023-08" db="EMBL/GenBank/DDBJ databases">
        <title>Black Yeasts Isolated from many extreme environments.</title>
        <authorList>
            <person name="Coleine C."/>
            <person name="Stajich J.E."/>
            <person name="Selbmann L."/>
        </authorList>
    </citation>
    <scope>NUCLEOTIDE SEQUENCE [LARGE SCALE GENOMIC DNA]</scope>
    <source>
        <strain evidence="9 10">CCFEE 5386</strain>
    </source>
</reference>
<evidence type="ECO:0000256" key="7">
    <source>
        <dbReference type="RuleBase" id="RU361185"/>
    </source>
</evidence>
<evidence type="ECO:0000256" key="4">
    <source>
        <dbReference type="ARBA" id="ARBA00023180"/>
    </source>
</evidence>
<comment type="function">
    <text evidence="6">Glucosidase involved in the degradation of cellulosic biomass. Has both alpha- and beta-glucosidase activity.</text>
</comment>
<accession>A0ABR0L4N6</accession>
<evidence type="ECO:0000256" key="5">
    <source>
        <dbReference type="ARBA" id="ARBA00023295"/>
    </source>
</evidence>
<dbReference type="Gene3D" id="2.60.40.1760">
    <property type="entry name" value="glycosyl hydrolase (family 31)"/>
    <property type="match status" value="1"/>
</dbReference>
<proteinExistence type="inferred from homology"/>
<feature type="domain" description="Glycoside hydrolase family 31 TIM barrel" evidence="8">
    <location>
        <begin position="70"/>
        <end position="109"/>
    </location>
</feature>
<sequence length="109" mass="12067">MSHAGWNSKGTHSVFLLNSNGMDIFINSTAETGQYLEYDILGGIIDLYFLAGPYPFRVAKQYSDVIGKSAMMPYWGLGFDQCRYGMQVVCEMAEVVANYSTAGIPLETM</sequence>
<dbReference type="SUPFAM" id="SSF74650">
    <property type="entry name" value="Galactose mutarotase-like"/>
    <property type="match status" value="1"/>
</dbReference>
<dbReference type="PANTHER" id="PTHR22762:SF67">
    <property type="entry name" value="ALPHA_BETA-GLUCOSIDASE AGDC-RELATED"/>
    <property type="match status" value="1"/>
</dbReference>
<gene>
    <name evidence="9" type="ORF">LTR32_004407</name>
</gene>
<dbReference type="PANTHER" id="PTHR22762">
    <property type="entry name" value="ALPHA-GLUCOSIDASE"/>
    <property type="match status" value="1"/>
</dbReference>
<evidence type="ECO:0000256" key="2">
    <source>
        <dbReference type="ARBA" id="ARBA00001657"/>
    </source>
</evidence>
<comment type="catalytic activity">
    <reaction evidence="1">
        <text>Hydrolysis of terminal, non-reducing beta-D-glucosyl residues with release of beta-D-glucose.</text>
        <dbReference type="EC" id="3.2.1.21"/>
    </reaction>
</comment>
<evidence type="ECO:0000256" key="1">
    <source>
        <dbReference type="ARBA" id="ARBA00000448"/>
    </source>
</evidence>
<keyword evidence="3 7" id="KW-0378">Hydrolase</keyword>
<name>A0ABR0L4N6_9PEZI</name>
<evidence type="ECO:0000256" key="6">
    <source>
        <dbReference type="ARBA" id="ARBA00025512"/>
    </source>
</evidence>
<dbReference type="EMBL" id="JAVRRR010000312">
    <property type="protein sequence ID" value="KAK5143463.1"/>
    <property type="molecule type" value="Genomic_DNA"/>
</dbReference>
<keyword evidence="4" id="KW-0325">Glycoprotein</keyword>
<dbReference type="InterPro" id="IPR000322">
    <property type="entry name" value="Glyco_hydro_31_TIM"/>
</dbReference>
<dbReference type="Pfam" id="PF01055">
    <property type="entry name" value="Glyco_hydro_31_2nd"/>
    <property type="match status" value="1"/>
</dbReference>
<evidence type="ECO:0000313" key="9">
    <source>
        <dbReference type="EMBL" id="KAK5143463.1"/>
    </source>
</evidence>
<dbReference type="CDD" id="cd14752">
    <property type="entry name" value="GH31_N"/>
    <property type="match status" value="1"/>
</dbReference>
<comment type="catalytic activity">
    <reaction evidence="2">
        <text>Hydrolysis of terminal, non-reducing (1-&gt;4)-linked alpha-D-glucose residues with release of alpha-D-glucose.</text>
        <dbReference type="EC" id="3.2.1.20"/>
    </reaction>
</comment>
<keyword evidence="5 7" id="KW-0326">Glycosidase</keyword>
<dbReference type="InterPro" id="IPR011013">
    <property type="entry name" value="Gal_mutarotase_sf_dom"/>
</dbReference>
<evidence type="ECO:0000256" key="3">
    <source>
        <dbReference type="ARBA" id="ARBA00022801"/>
    </source>
</evidence>
<evidence type="ECO:0000259" key="8">
    <source>
        <dbReference type="Pfam" id="PF01055"/>
    </source>
</evidence>
<protein>
    <recommendedName>
        <fullName evidence="8">Glycoside hydrolase family 31 TIM barrel domain-containing protein</fullName>
    </recommendedName>
</protein>
<dbReference type="Gene3D" id="3.20.20.80">
    <property type="entry name" value="Glycosidases"/>
    <property type="match status" value="1"/>
</dbReference>
<keyword evidence="10" id="KW-1185">Reference proteome</keyword>